<evidence type="ECO:0000313" key="3">
    <source>
        <dbReference type="Proteomes" id="UP000034457"/>
    </source>
</evidence>
<organism evidence="2 3">
    <name type="scientific">Candidatus Roizmanbacteria bacterium GW2011_GWA2_35_19</name>
    <dbReference type="NCBI Taxonomy" id="1618478"/>
    <lineage>
        <taxon>Bacteria</taxon>
        <taxon>Candidatus Roizmaniibacteriota</taxon>
    </lineage>
</organism>
<evidence type="ECO:0008006" key="4">
    <source>
        <dbReference type="Google" id="ProtNLM"/>
    </source>
</evidence>
<proteinExistence type="predicted"/>
<dbReference type="STRING" id="1618478.UR68_C0026G0003"/>
<feature type="transmembrane region" description="Helical" evidence="1">
    <location>
        <begin position="59"/>
        <end position="80"/>
    </location>
</feature>
<dbReference type="Proteomes" id="UP000034457">
    <property type="component" value="Unassembled WGS sequence"/>
</dbReference>
<dbReference type="EMBL" id="LBQC01000026">
    <property type="protein sequence ID" value="KKP71834.1"/>
    <property type="molecule type" value="Genomic_DNA"/>
</dbReference>
<feature type="transmembrane region" description="Helical" evidence="1">
    <location>
        <begin position="208"/>
        <end position="226"/>
    </location>
</feature>
<protein>
    <recommendedName>
        <fullName evidence="4">Glycosyltransferase RgtA/B/C/D-like domain-containing protein</fullName>
    </recommendedName>
</protein>
<dbReference type="PATRIC" id="fig|1618478.3.peg.858"/>
<feature type="transmembrane region" description="Helical" evidence="1">
    <location>
        <begin position="271"/>
        <end position="292"/>
    </location>
</feature>
<feature type="transmembrane region" description="Helical" evidence="1">
    <location>
        <begin position="304"/>
        <end position="322"/>
    </location>
</feature>
<feature type="transmembrane region" description="Helical" evidence="1">
    <location>
        <begin position="163"/>
        <end position="196"/>
    </location>
</feature>
<accession>A0A0G0BQS3</accession>
<keyword evidence="1" id="KW-1133">Transmembrane helix</keyword>
<gene>
    <name evidence="2" type="ORF">UR68_C0026G0003</name>
</gene>
<keyword evidence="1" id="KW-0812">Transmembrane</keyword>
<feature type="transmembrane region" description="Helical" evidence="1">
    <location>
        <begin position="112"/>
        <end position="133"/>
    </location>
</feature>
<reference evidence="2 3" key="1">
    <citation type="journal article" date="2015" name="Nature">
        <title>rRNA introns, odd ribosomes, and small enigmatic genomes across a large radiation of phyla.</title>
        <authorList>
            <person name="Brown C.T."/>
            <person name="Hug L.A."/>
            <person name="Thomas B.C."/>
            <person name="Sharon I."/>
            <person name="Castelle C.J."/>
            <person name="Singh A."/>
            <person name="Wilkins M.J."/>
            <person name="Williams K.H."/>
            <person name="Banfield J.F."/>
        </authorList>
    </citation>
    <scope>NUCLEOTIDE SEQUENCE [LARGE SCALE GENOMIC DNA]</scope>
</reference>
<sequence>MKWLKIFILLTILFIFFYSRIAPIVNQTVPYTYDQGRDFLRAEEILREKKLVFLGPTTGIMGVYHGVWWYYLLAAFYLIFNGMPSGFYIGLFILSSAAIFLFAYFIHKKFDFFSLIFFLIIVSASEFFVRLAFFVSNNTIAPLFVLLYLFALYKYTVEGKKFYLLLIGLALGFIFEFEVAFGIFFITSFILASIFFSKFRNIFTKIDSLKLILTGIVIPTLPRILFELKNNFIQTNSLLSFFKDPTSTNKISYKTAFLERVNLFFNYFVKMFPSELLILAIITILLLCLFIIKGQKEIFSKKSSLIYFLSFQTLLLFFLSTLNNSNFFWDYYLDGIQFILLFLIILIFSLNESYSFLIIKLFFISVFFITNILSFLPQLKKTEIPQLGLRADIKTVRYLLDNNKKQFCMRVYTPPIFPYTYQYLLGYFSKIENRMYPVDKYVDNKCWYIVDKENYPERVVKWREINTPKNAKLTKTKKMSNGTNIELWQIPQN</sequence>
<keyword evidence="1" id="KW-0472">Membrane</keyword>
<evidence type="ECO:0000313" key="2">
    <source>
        <dbReference type="EMBL" id="KKP71834.1"/>
    </source>
</evidence>
<evidence type="ECO:0000256" key="1">
    <source>
        <dbReference type="SAM" id="Phobius"/>
    </source>
</evidence>
<feature type="transmembrane region" description="Helical" evidence="1">
    <location>
        <begin position="357"/>
        <end position="376"/>
    </location>
</feature>
<feature type="transmembrane region" description="Helical" evidence="1">
    <location>
        <begin position="140"/>
        <end position="157"/>
    </location>
</feature>
<dbReference type="AlphaFoldDB" id="A0A0G0BQS3"/>
<feature type="transmembrane region" description="Helical" evidence="1">
    <location>
        <begin position="328"/>
        <end position="350"/>
    </location>
</feature>
<feature type="transmembrane region" description="Helical" evidence="1">
    <location>
        <begin position="87"/>
        <end position="106"/>
    </location>
</feature>
<name>A0A0G0BQS3_9BACT</name>
<comment type="caution">
    <text evidence="2">The sequence shown here is derived from an EMBL/GenBank/DDBJ whole genome shotgun (WGS) entry which is preliminary data.</text>
</comment>